<gene>
    <name evidence="1" type="ORF">SAMN05216227_101754</name>
</gene>
<protein>
    <recommendedName>
        <fullName evidence="3">Antifreeze protein</fullName>
    </recommendedName>
</protein>
<dbReference type="OrthoDB" id="7869201at2"/>
<keyword evidence="2" id="KW-1185">Reference proteome</keyword>
<dbReference type="AlphaFoldDB" id="A0A1H8HLH1"/>
<evidence type="ECO:0008006" key="3">
    <source>
        <dbReference type="Google" id="ProtNLM"/>
    </source>
</evidence>
<dbReference type="RefSeq" id="WP_074818684.1">
    <property type="nucleotide sequence ID" value="NZ_FOCO01000017.1"/>
</dbReference>
<proteinExistence type="predicted"/>
<dbReference type="EMBL" id="FOCO01000017">
    <property type="protein sequence ID" value="SEN56946.1"/>
    <property type="molecule type" value="Genomic_DNA"/>
</dbReference>
<evidence type="ECO:0000313" key="2">
    <source>
        <dbReference type="Proteomes" id="UP000183002"/>
    </source>
</evidence>
<dbReference type="STRING" id="1077947.SAMN05216227_101754"/>
<name>A0A1H8HLH1_9RHOB</name>
<evidence type="ECO:0000313" key="1">
    <source>
        <dbReference type="EMBL" id="SEN56946.1"/>
    </source>
</evidence>
<accession>A0A1H8HLH1</accession>
<organism evidence="1 2">
    <name type="scientific">Pseudorhodobacter antarcticus</name>
    <dbReference type="NCBI Taxonomy" id="1077947"/>
    <lineage>
        <taxon>Bacteria</taxon>
        <taxon>Pseudomonadati</taxon>
        <taxon>Pseudomonadota</taxon>
        <taxon>Alphaproteobacteria</taxon>
        <taxon>Rhodobacterales</taxon>
        <taxon>Paracoccaceae</taxon>
        <taxon>Pseudorhodobacter</taxon>
    </lineage>
</organism>
<dbReference type="Proteomes" id="UP000183002">
    <property type="component" value="Unassembled WGS sequence"/>
</dbReference>
<reference evidence="1 2" key="1">
    <citation type="submission" date="2016-10" db="EMBL/GenBank/DDBJ databases">
        <authorList>
            <person name="de Groot N.N."/>
        </authorList>
    </citation>
    <scope>NUCLEOTIDE SEQUENCE [LARGE SCALE GENOMIC DNA]</scope>
    <source>
        <strain evidence="1 2">CGMCC 1.10836</strain>
    </source>
</reference>
<sequence length="103" mass="11112">MPRKPAANPMTNALQLSMMMIEAQSVIAMRMMGMAGLWKVSPTENDRMVTEKMDAMVESAAAVGRVTLQGGSADEITAAAIAPMRNATRLNKRRLKKSGMKTG</sequence>